<keyword evidence="1" id="KW-0175">Coiled coil</keyword>
<comment type="caution">
    <text evidence="4">The sequence shown here is derived from an EMBL/GenBank/DDBJ whole genome shotgun (WGS) entry which is preliminary data.</text>
</comment>
<dbReference type="InterPro" id="IPR011049">
    <property type="entry name" value="Serralysin-like_metalloprot_C"/>
</dbReference>
<dbReference type="InterPro" id="IPR030392">
    <property type="entry name" value="S74_ICA"/>
</dbReference>
<dbReference type="OrthoDB" id="925207at2"/>
<dbReference type="CDD" id="cd12820">
    <property type="entry name" value="LbR_YadA-like"/>
    <property type="match status" value="1"/>
</dbReference>
<evidence type="ECO:0000259" key="3">
    <source>
        <dbReference type="PROSITE" id="PS51688"/>
    </source>
</evidence>
<dbReference type="PROSITE" id="PS51688">
    <property type="entry name" value="ICA"/>
    <property type="match status" value="1"/>
</dbReference>
<evidence type="ECO:0000256" key="1">
    <source>
        <dbReference type="SAM" id="Coils"/>
    </source>
</evidence>
<reference evidence="4 5" key="1">
    <citation type="submission" date="2019-02" db="EMBL/GenBank/DDBJ databases">
        <title>Bacterial novel species Emticicia sp. 17J42-9 isolated from soil.</title>
        <authorList>
            <person name="Jung H.-Y."/>
        </authorList>
    </citation>
    <scope>NUCLEOTIDE SEQUENCE [LARGE SCALE GENOMIC DNA]</scope>
    <source>
        <strain evidence="4 5">17J42-9</strain>
    </source>
</reference>
<dbReference type="RefSeq" id="WP_130024180.1">
    <property type="nucleotide sequence ID" value="NZ_SEWF01000081.1"/>
</dbReference>
<dbReference type="Proteomes" id="UP000293162">
    <property type="component" value="Unassembled WGS sequence"/>
</dbReference>
<name>A0A4Q5LST5_9BACT</name>
<evidence type="ECO:0000313" key="5">
    <source>
        <dbReference type="Proteomes" id="UP000293162"/>
    </source>
</evidence>
<dbReference type="EMBL" id="SEWF01000081">
    <property type="protein sequence ID" value="RYU92641.1"/>
    <property type="molecule type" value="Genomic_DNA"/>
</dbReference>
<dbReference type="Pfam" id="PF05658">
    <property type="entry name" value="YadA_head"/>
    <property type="match status" value="3"/>
</dbReference>
<keyword evidence="2" id="KW-0732">Signal</keyword>
<evidence type="ECO:0000313" key="4">
    <source>
        <dbReference type="EMBL" id="RYU92641.1"/>
    </source>
</evidence>
<dbReference type="GO" id="GO:0019867">
    <property type="term" value="C:outer membrane"/>
    <property type="evidence" value="ECO:0007669"/>
    <property type="project" value="InterPro"/>
</dbReference>
<proteinExistence type="predicted"/>
<dbReference type="Pfam" id="PF13884">
    <property type="entry name" value="Peptidase_S74"/>
    <property type="match status" value="1"/>
</dbReference>
<gene>
    <name evidence="4" type="ORF">EWM59_26165</name>
</gene>
<organism evidence="4 5">
    <name type="scientific">Emticicia agri</name>
    <dbReference type="NCBI Taxonomy" id="2492393"/>
    <lineage>
        <taxon>Bacteria</taxon>
        <taxon>Pseudomonadati</taxon>
        <taxon>Bacteroidota</taxon>
        <taxon>Cytophagia</taxon>
        <taxon>Cytophagales</taxon>
        <taxon>Leadbetterellaceae</taxon>
        <taxon>Emticicia</taxon>
    </lineage>
</organism>
<evidence type="ECO:0000256" key="2">
    <source>
        <dbReference type="SAM" id="SignalP"/>
    </source>
</evidence>
<protein>
    <recommendedName>
        <fullName evidence="3">Peptidase S74 domain-containing protein</fullName>
    </recommendedName>
</protein>
<dbReference type="SUPFAM" id="SSF101967">
    <property type="entry name" value="Adhesin YadA, collagen-binding domain"/>
    <property type="match status" value="1"/>
</dbReference>
<dbReference type="InterPro" id="IPR008640">
    <property type="entry name" value="Adhesin_Head_dom"/>
</dbReference>
<keyword evidence="5" id="KW-1185">Reference proteome</keyword>
<feature type="chain" id="PRO_5020550670" description="Peptidase S74 domain-containing protein" evidence="2">
    <location>
        <begin position="20"/>
        <end position="461"/>
    </location>
</feature>
<feature type="signal peptide" evidence="2">
    <location>
        <begin position="1"/>
        <end position="19"/>
    </location>
</feature>
<dbReference type="Gene3D" id="2.150.10.10">
    <property type="entry name" value="Serralysin-like metalloprotease, C-terminal"/>
    <property type="match status" value="2"/>
</dbReference>
<dbReference type="AlphaFoldDB" id="A0A4Q5LST5"/>
<feature type="domain" description="Peptidase S74" evidence="3">
    <location>
        <begin position="326"/>
        <end position="419"/>
    </location>
</feature>
<accession>A0A4Q5LST5</accession>
<feature type="coiled-coil region" evidence="1">
    <location>
        <begin position="412"/>
        <end position="450"/>
    </location>
</feature>
<sequence>MKLLSICTLLVLIPLHAFSQSTLLQPGLVLPQMTTTQRNALVNPSNGMLVFDTGTQSFWYRQSNAWVQLPKGPNPVNYWEQAGSGGNEIRNTNTGGFWSKNPTMVIDDNNETTNPPTAPVNEIGTRLMWIPGRSAFRVGTVTNTNVWAPARIGIFSFASGFDTEASGKGSTAMGMNAKATGNASTSMGYFTSASGISSTALGYESVASGSFSTSLGYGNQATGAEAVTFGAINKASGQASIAIGYNAEASGELSVAIGSNITTNGRKGAFVLGDSHPVGGPRTAPLADDQFVGRFNGGYYLITGGDAEPRTGAHMLHGETGWSIISDSTRKERFLAADGEVFLKKLKTLRLGSWSYKNQGANPKRFYGPMAQEIFAAFGKDKYGTIGNDTTLNATNMDGLLFIFSQALVQRTQKLKEENQHIRQRFEAENQTLKMLIRQIDERLMSLEANHQVNPGKQLAR</sequence>